<organism evidence="1 2">
    <name type="scientific">Sedimentitalea nanhaiensis</name>
    <dbReference type="NCBI Taxonomy" id="999627"/>
    <lineage>
        <taxon>Bacteria</taxon>
        <taxon>Pseudomonadati</taxon>
        <taxon>Pseudomonadota</taxon>
        <taxon>Alphaproteobacteria</taxon>
        <taxon>Rhodobacterales</taxon>
        <taxon>Paracoccaceae</taxon>
        <taxon>Sedimentitalea</taxon>
    </lineage>
</organism>
<evidence type="ECO:0000313" key="2">
    <source>
        <dbReference type="Proteomes" id="UP000182466"/>
    </source>
</evidence>
<sequence length="203" mass="21830">MSSVPILSTLKETVCVLDLTPLTALGGTTARVDSFDGLRISECPDWALASVAARLGQEPAMASAARAFLGMALPDVARTAEPDPFGVFWIGPDQWMIEAPHDTHESLAAQIKAALGDTASVTEQTDGWVRFDLQGERCHDVLERLCNADTRSMAPGSVTRTRLEHLGCLLIRRPQDDHFSVLGPRSSARSIHHALMTAATSAI</sequence>
<dbReference type="SUPFAM" id="SSF103025">
    <property type="entry name" value="Folate-binding domain"/>
    <property type="match status" value="1"/>
</dbReference>
<dbReference type="EMBL" id="FPAW01000014">
    <property type="protein sequence ID" value="SFT93946.1"/>
    <property type="molecule type" value="Genomic_DNA"/>
</dbReference>
<evidence type="ECO:0000313" key="1">
    <source>
        <dbReference type="EMBL" id="SFT93946.1"/>
    </source>
</evidence>
<reference evidence="1 2" key="1">
    <citation type="submission" date="2016-10" db="EMBL/GenBank/DDBJ databases">
        <authorList>
            <person name="de Groot N.N."/>
        </authorList>
    </citation>
    <scope>NUCLEOTIDE SEQUENCE [LARGE SCALE GENOMIC DNA]</scope>
    <source>
        <strain evidence="1 2">CGMCC 1.10959</strain>
    </source>
</reference>
<dbReference type="Proteomes" id="UP000182466">
    <property type="component" value="Unassembled WGS sequence"/>
</dbReference>
<name>A0A1I7C3F5_9RHOB</name>
<dbReference type="Gene3D" id="3.30.1360.120">
    <property type="entry name" value="Probable tRNA modification gtpase trme, domain 1"/>
    <property type="match status" value="1"/>
</dbReference>
<gene>
    <name evidence="1" type="ORF">SAMN05216236_11419</name>
</gene>
<dbReference type="InterPro" id="IPR027266">
    <property type="entry name" value="TrmE/GcvT-like"/>
</dbReference>
<proteinExistence type="predicted"/>
<dbReference type="eggNOG" id="COG4583">
    <property type="taxonomic scope" value="Bacteria"/>
</dbReference>
<accession>A0A1I7C3F5</accession>
<dbReference type="Gene3D" id="3.30.70.1520">
    <property type="entry name" value="Heterotetrameric sarcosine oxidase"/>
    <property type="match status" value="1"/>
</dbReference>
<dbReference type="AlphaFoldDB" id="A0A1I7C3F5"/>
<keyword evidence="2" id="KW-1185">Reference proteome</keyword>
<dbReference type="STRING" id="999627.SAMN05216236_11419"/>
<protein>
    <submittedName>
        <fullName evidence="1">Sarcosine oxidase subunit gamma</fullName>
    </submittedName>
</protein>